<proteinExistence type="predicted"/>
<comment type="caution">
    <text evidence="2">The sequence shown here is derived from an EMBL/GenBank/DDBJ whole genome shotgun (WGS) entry which is preliminary data.</text>
</comment>
<protein>
    <recommendedName>
        <fullName evidence="4">SdpC family antimicrobial peptide</fullName>
    </recommendedName>
</protein>
<dbReference type="EMBL" id="JAUTAL010000001">
    <property type="protein sequence ID" value="MDQ1098081.1"/>
    <property type="molecule type" value="Genomic_DNA"/>
</dbReference>
<evidence type="ECO:0008006" key="4">
    <source>
        <dbReference type="Google" id="ProtNLM"/>
    </source>
</evidence>
<evidence type="ECO:0000256" key="1">
    <source>
        <dbReference type="SAM" id="Phobius"/>
    </source>
</evidence>
<keyword evidence="1" id="KW-0812">Transmembrane</keyword>
<dbReference type="Pfam" id="PF26137">
    <property type="entry name" value="Toxin_SdpC"/>
    <property type="match status" value="1"/>
</dbReference>
<dbReference type="InterPro" id="IPR023888">
    <property type="entry name" value="SdpC-like"/>
</dbReference>
<keyword evidence="3" id="KW-1185">Reference proteome</keyword>
<reference evidence="2 3" key="1">
    <citation type="submission" date="2023-07" db="EMBL/GenBank/DDBJ databases">
        <title>Functional and genomic diversity of the sorghum phyllosphere microbiome.</title>
        <authorList>
            <person name="Shade A."/>
        </authorList>
    </citation>
    <scope>NUCLEOTIDE SEQUENCE [LARGE SCALE GENOMIC DNA]</scope>
    <source>
        <strain evidence="2 3">SORGH_AS_1064</strain>
    </source>
</reference>
<evidence type="ECO:0000313" key="2">
    <source>
        <dbReference type="EMBL" id="MDQ1098081.1"/>
    </source>
</evidence>
<name>A0ABU0TM06_9FLAO</name>
<accession>A0ABU0TM06</accession>
<dbReference type="Proteomes" id="UP001225072">
    <property type="component" value="Unassembled WGS sequence"/>
</dbReference>
<gene>
    <name evidence="2" type="ORF">QE404_003228</name>
</gene>
<evidence type="ECO:0000313" key="3">
    <source>
        <dbReference type="Proteomes" id="UP001225072"/>
    </source>
</evidence>
<organism evidence="2 3">
    <name type="scientific">Chryseobacterium camelliae</name>
    <dbReference type="NCBI Taxonomy" id="1265445"/>
    <lineage>
        <taxon>Bacteria</taxon>
        <taxon>Pseudomonadati</taxon>
        <taxon>Bacteroidota</taxon>
        <taxon>Flavobacteriia</taxon>
        <taxon>Flavobacteriales</taxon>
        <taxon>Weeksellaceae</taxon>
        <taxon>Chryseobacterium group</taxon>
        <taxon>Chryseobacterium</taxon>
    </lineage>
</organism>
<keyword evidence="1" id="KW-0472">Membrane</keyword>
<keyword evidence="1" id="KW-1133">Transmembrane helix</keyword>
<sequence>MFFSKFIINLKANLIINNIMKSLRKIASHPVILGTLLASFLNMSCSQGDTRDNQSIEIKNQKPSSNFSKISSLSDTDVFKGVMFFEGDIANSLADFKELNFRNFITDNTKIAEIEVFQNKVVNNIESSNPGYMENFRKNISSGDYYKVEAAIKSAAELVRKETIALAQINDATATDLTNVYATQIKGQSDISSSTSVPEVASKAKKVKIQAGDTVWFDTDTVVWAVVAVAGAVVVVGAIAVFLFAPETGMDTPYLQEKFTSDVTIQLEGI</sequence>
<feature type="transmembrane region" description="Helical" evidence="1">
    <location>
        <begin position="222"/>
        <end position="245"/>
    </location>
</feature>